<name>A0A5M8FVP8_9GAMM</name>
<dbReference type="PANTHER" id="PTHR46832">
    <property type="entry name" value="5'-METHYLTHIOADENOSINE/S-ADENOSYLHOMOCYSTEINE NUCLEOSIDASE"/>
    <property type="match status" value="1"/>
</dbReference>
<dbReference type="InterPro" id="IPR000845">
    <property type="entry name" value="Nucleoside_phosphorylase_d"/>
</dbReference>
<feature type="region of interest" description="Disordered" evidence="1">
    <location>
        <begin position="1"/>
        <end position="21"/>
    </location>
</feature>
<accession>A0A5M8FVP8</accession>
<sequence>MTPVDSSEHRITAAPPPESPTDFLLVAPLSEERDALLARLPGHRKLPPSEDDIRVYYAAQIPAQLADGRPVTYTAVVLPLAGMGHTQAAGATADAIRRFHPRYVLLIGIVGGMAKNAVALGDVLLSDQVVDYELAKVTPDGPSIRWQVHQVDQRLLIAAQNHTVGDLADTAATRPEPGRPRVHIGPVCTGNKVVADDVLADQLREVWVKLIGVEMEAGGVANAVAQSARRPGFFMIRGVSDLADADKDSNEVKSWRPYACEIAAAWTIDLLKNGPIPAGAPPPVADDHRQAISLAKDVAVRTPAGRPEAVVPHSTAIARWRERLDFLMEREAVVSSPGQQFELRHQIDECRAKLRELGFDP</sequence>
<dbReference type="GO" id="GO:0008782">
    <property type="term" value="F:adenosylhomocysteine nucleosidase activity"/>
    <property type="evidence" value="ECO:0007669"/>
    <property type="project" value="TreeGrafter"/>
</dbReference>
<dbReference type="AlphaFoldDB" id="A0A5M8FVP8"/>
<dbReference type="Pfam" id="PF01048">
    <property type="entry name" value="PNP_UDP_1"/>
    <property type="match status" value="1"/>
</dbReference>
<comment type="caution">
    <text evidence="3">The sequence shown here is derived from an EMBL/GenBank/DDBJ whole genome shotgun (WGS) entry which is preliminary data.</text>
</comment>
<evidence type="ECO:0000313" key="3">
    <source>
        <dbReference type="EMBL" id="KAA6187908.1"/>
    </source>
</evidence>
<organism evidence="3 4">
    <name type="scientific">Thiohalocapsa marina</name>
    <dbReference type="NCBI Taxonomy" id="424902"/>
    <lineage>
        <taxon>Bacteria</taxon>
        <taxon>Pseudomonadati</taxon>
        <taxon>Pseudomonadota</taxon>
        <taxon>Gammaproteobacteria</taxon>
        <taxon>Chromatiales</taxon>
        <taxon>Chromatiaceae</taxon>
        <taxon>Thiohalocapsa</taxon>
    </lineage>
</organism>
<dbReference type="CDD" id="cd09008">
    <property type="entry name" value="MTAN"/>
    <property type="match status" value="1"/>
</dbReference>
<dbReference type="SUPFAM" id="SSF53167">
    <property type="entry name" value="Purine and uridine phosphorylases"/>
    <property type="match status" value="1"/>
</dbReference>
<dbReference type="OrthoDB" id="6963120at2"/>
<dbReference type="GO" id="GO:0005829">
    <property type="term" value="C:cytosol"/>
    <property type="evidence" value="ECO:0007669"/>
    <property type="project" value="TreeGrafter"/>
</dbReference>
<dbReference type="EMBL" id="VWXX01000001">
    <property type="protein sequence ID" value="KAA6187908.1"/>
    <property type="molecule type" value="Genomic_DNA"/>
</dbReference>
<dbReference type="Proteomes" id="UP000322981">
    <property type="component" value="Unassembled WGS sequence"/>
</dbReference>
<evidence type="ECO:0000256" key="1">
    <source>
        <dbReference type="SAM" id="MobiDB-lite"/>
    </source>
</evidence>
<keyword evidence="4" id="KW-1185">Reference proteome</keyword>
<gene>
    <name evidence="3" type="ORF">F2Q65_01365</name>
</gene>
<dbReference type="Gene3D" id="3.40.50.1580">
    <property type="entry name" value="Nucleoside phosphorylase domain"/>
    <property type="match status" value="1"/>
</dbReference>
<dbReference type="PANTHER" id="PTHR46832:SF1">
    <property type="entry name" value="5'-METHYLTHIOADENOSINE_S-ADENOSYLHOMOCYSTEINE NUCLEOSIDASE"/>
    <property type="match status" value="1"/>
</dbReference>
<feature type="compositionally biased region" description="Basic and acidic residues" evidence="1">
    <location>
        <begin position="1"/>
        <end position="11"/>
    </location>
</feature>
<dbReference type="InterPro" id="IPR035994">
    <property type="entry name" value="Nucleoside_phosphorylase_sf"/>
</dbReference>
<dbReference type="GO" id="GO:0008930">
    <property type="term" value="F:methylthioadenosine nucleosidase activity"/>
    <property type="evidence" value="ECO:0007669"/>
    <property type="project" value="TreeGrafter"/>
</dbReference>
<reference evidence="3 4" key="1">
    <citation type="submission" date="2019-09" db="EMBL/GenBank/DDBJ databases">
        <title>Whole-genome sequence of the purple sulfur bacterium Thiohalocapsa marina DSM 19078.</title>
        <authorList>
            <person name="Kyndt J.A."/>
            <person name="Meyer T.E."/>
        </authorList>
    </citation>
    <scope>NUCLEOTIDE SEQUENCE [LARGE SCALE GENOMIC DNA]</scope>
    <source>
        <strain evidence="3 4">DSM 19078</strain>
    </source>
</reference>
<evidence type="ECO:0000313" key="4">
    <source>
        <dbReference type="Proteomes" id="UP000322981"/>
    </source>
</evidence>
<dbReference type="RefSeq" id="WP_150089612.1">
    <property type="nucleotide sequence ID" value="NZ_VWXX01000001.1"/>
</dbReference>
<proteinExistence type="predicted"/>
<protein>
    <submittedName>
        <fullName evidence="3">5'-methylthioadenosine/S-adenosylhomocysteine nucleosidase</fullName>
    </submittedName>
</protein>
<feature type="domain" description="Nucleoside phosphorylase" evidence="2">
    <location>
        <begin position="74"/>
        <end position="265"/>
    </location>
</feature>
<evidence type="ECO:0000259" key="2">
    <source>
        <dbReference type="Pfam" id="PF01048"/>
    </source>
</evidence>
<dbReference type="GO" id="GO:0019284">
    <property type="term" value="P:L-methionine salvage from S-adenosylmethionine"/>
    <property type="evidence" value="ECO:0007669"/>
    <property type="project" value="TreeGrafter"/>
</dbReference>
<dbReference type="GO" id="GO:0009116">
    <property type="term" value="P:nucleoside metabolic process"/>
    <property type="evidence" value="ECO:0007669"/>
    <property type="project" value="InterPro"/>
</dbReference>